<accession>A0A1A8WH09</accession>
<dbReference type="Proteomes" id="UP000078560">
    <property type="component" value="Unassembled WGS sequence"/>
</dbReference>
<evidence type="ECO:0000313" key="2">
    <source>
        <dbReference type="Proteomes" id="UP000078560"/>
    </source>
</evidence>
<reference evidence="2" key="1">
    <citation type="submission" date="2016-05" db="EMBL/GenBank/DDBJ databases">
        <authorList>
            <person name="Naeem Raeece"/>
        </authorList>
    </citation>
    <scope>NUCLEOTIDE SEQUENCE [LARGE SCALE GENOMIC DNA]</scope>
</reference>
<dbReference type="AlphaFoldDB" id="A0A1A8WH09"/>
<name>A0A1A8WH09_PLAOA</name>
<evidence type="ECO:0000313" key="1">
    <source>
        <dbReference type="EMBL" id="SBS92247.1"/>
    </source>
</evidence>
<sequence length="737" mass="88207">MNDQEKRKYAKVIENVKYFQNENILIENLNVFHKNNIKKDNNIVIELIDIFLDDSNYCNNENFLFDYNLLKTNKEINLNISKKNKSKIAKQFKINVKNKNVEKVNEDDIYYFALKSKNICNYNREFLNAKKILFEYICNSVLEKCVDINYLIDRIYVDFQLKKNNTYHLIRNNDIINILIETIYKIFINNIDQESNIYSEEDEENGKSKTKRIPKNQNKTSDNIYYCRNEMQKSYLTYSKEQKKLEGGKNNVGSNEPINYLELFKILITIDKSFVKNIFYIFLKNIETLKIKKINKVCNKLFIILKHLISYIDEFEIGTIYNIFLSNDLCNEINHKNSTVYNYIIMLCLINLRNVYNTYNMELCMNMISEKLIIDDEENLCLTMIDVNENNEENQHTNICLDACSHNSLEEEDDEKREDFCYNNDELDTNSYCNIENENDNNITKTCARYHNKSTIENSEKPSEYTINNKEINRNNQNYVKNDDILKYIEINRKHIILFILIFALKIYDISYINGLFSNLNINNNETVLYILKCIDILLKIYYKNLGFTEEYHEVRNNSNGRNDNIYTKNHKIFEKNVIGLNNEYTNKETQRDTNGEEDIEDNYSDEINIFEFNISPILLFLIIHITLEYNLNKKYMEDQNSVNHKIMSLSLKLKEKWMLYLKNYNRFFLKYLIKRDKDIKFCRNNVDGVNMYSGNLSIINNIRNEIKYLTKDVDNFYEEDILNILCLNNILFYIYE</sequence>
<protein>
    <submittedName>
        <fullName evidence="1">Uncharacterized protein</fullName>
    </submittedName>
</protein>
<feature type="non-terminal residue" evidence="1">
    <location>
        <position position="737"/>
    </location>
</feature>
<gene>
    <name evidence="1" type="ORF">POVCU2_0072970</name>
</gene>
<dbReference type="EMBL" id="FLQU01001262">
    <property type="protein sequence ID" value="SBS92247.1"/>
    <property type="molecule type" value="Genomic_DNA"/>
</dbReference>
<proteinExistence type="predicted"/>
<organism evidence="1 2">
    <name type="scientific">Plasmodium ovale curtisi</name>
    <dbReference type="NCBI Taxonomy" id="864141"/>
    <lineage>
        <taxon>Eukaryota</taxon>
        <taxon>Sar</taxon>
        <taxon>Alveolata</taxon>
        <taxon>Apicomplexa</taxon>
        <taxon>Aconoidasida</taxon>
        <taxon>Haemosporida</taxon>
        <taxon>Plasmodiidae</taxon>
        <taxon>Plasmodium</taxon>
        <taxon>Plasmodium (Plasmodium)</taxon>
    </lineage>
</organism>